<proteinExistence type="inferred from homology"/>
<dbReference type="PIRSF" id="PIRSF000390">
    <property type="entry name" value="PLP_StrS"/>
    <property type="match status" value="1"/>
</dbReference>
<organism evidence="4 5">
    <name type="scientific">Oceanotoga teriensis</name>
    <dbReference type="NCBI Taxonomy" id="515440"/>
    <lineage>
        <taxon>Bacteria</taxon>
        <taxon>Thermotogati</taxon>
        <taxon>Thermotogota</taxon>
        <taxon>Thermotogae</taxon>
        <taxon>Petrotogales</taxon>
        <taxon>Petrotogaceae</taxon>
        <taxon>Oceanotoga</taxon>
    </lineage>
</organism>
<name>A0AA45C626_9BACT</name>
<dbReference type="PANTHER" id="PTHR30244">
    <property type="entry name" value="TRANSAMINASE"/>
    <property type="match status" value="1"/>
</dbReference>
<sequence length="407" mass="47181">MKVPLSSPDITDFEINFVNDVLKSNQLALGPYLNMFEEKIKKYFGVKYAIAVNSGTSALHLILKAMEFKRGDKLITTPFTFISSSNVALYEDGIVEFVDIDKDDYNISIPLLNKKLKDLDRAFFMGVDIFGQSLDWDSIDYDKNKIFIIEDSCEAIGAEYKGKKVGTFGKAGTFAFYPNKQITTGEGGIVITDCEDIYKKCKSMSNQGRGDDMQWLEHVRIGFNYRMDEMSAALGYGQMIRLDEILKKRSLIAENYYDLFSEEKRIVLPKINNFNIPSWFVFVIRLDLNWVSNFLDLPEWIINFDFSERIESDKRDVWSKNIFKVQNFLNDFINKLTLKGVQCKNYFKPVHTQKFYREKFGFEYGDFPITELISSLTIAIPFFTNLTFEEQVYVFESIKEVLGEMEV</sequence>
<dbReference type="EMBL" id="QGGI01000012">
    <property type="protein sequence ID" value="PWJ90548.1"/>
    <property type="molecule type" value="Genomic_DNA"/>
</dbReference>
<dbReference type="SUPFAM" id="SSF53383">
    <property type="entry name" value="PLP-dependent transferases"/>
    <property type="match status" value="1"/>
</dbReference>
<dbReference type="CDD" id="cd00616">
    <property type="entry name" value="AHBA_syn"/>
    <property type="match status" value="1"/>
</dbReference>
<dbReference type="GO" id="GO:0000271">
    <property type="term" value="P:polysaccharide biosynthetic process"/>
    <property type="evidence" value="ECO:0007669"/>
    <property type="project" value="TreeGrafter"/>
</dbReference>
<dbReference type="InterPro" id="IPR015422">
    <property type="entry name" value="PyrdxlP-dep_Trfase_small"/>
</dbReference>
<evidence type="ECO:0000256" key="1">
    <source>
        <dbReference type="PIRSR" id="PIRSR000390-1"/>
    </source>
</evidence>
<dbReference type="Gene3D" id="3.90.1150.10">
    <property type="entry name" value="Aspartate Aminotransferase, domain 1"/>
    <property type="match status" value="1"/>
</dbReference>
<reference evidence="4 5" key="1">
    <citation type="submission" date="2018-05" db="EMBL/GenBank/DDBJ databases">
        <title>Genomic Encyclopedia of Type Strains, Phase IV (KMG-IV): sequencing the most valuable type-strain genomes for metagenomic binning, comparative biology and taxonomic classification.</title>
        <authorList>
            <person name="Goeker M."/>
        </authorList>
    </citation>
    <scope>NUCLEOTIDE SEQUENCE [LARGE SCALE GENOMIC DNA]</scope>
    <source>
        <strain evidence="4 5">DSM 24906</strain>
    </source>
</reference>
<feature type="active site" description="Proton acceptor" evidence="1">
    <location>
        <position position="180"/>
    </location>
</feature>
<dbReference type="GO" id="GO:0030170">
    <property type="term" value="F:pyridoxal phosphate binding"/>
    <property type="evidence" value="ECO:0007669"/>
    <property type="project" value="TreeGrafter"/>
</dbReference>
<dbReference type="Proteomes" id="UP000245921">
    <property type="component" value="Unassembled WGS sequence"/>
</dbReference>
<evidence type="ECO:0000313" key="5">
    <source>
        <dbReference type="Proteomes" id="UP000245921"/>
    </source>
</evidence>
<evidence type="ECO:0000256" key="3">
    <source>
        <dbReference type="RuleBase" id="RU004508"/>
    </source>
</evidence>
<dbReference type="InterPro" id="IPR000653">
    <property type="entry name" value="DegT/StrS_aminotransferase"/>
</dbReference>
<gene>
    <name evidence="4" type="ORF">C7380_11216</name>
</gene>
<protein>
    <submittedName>
        <fullName evidence="4">dTDP-4-amino-4,6-dideoxygalactose transaminase</fullName>
    </submittedName>
</protein>
<feature type="modified residue" description="N6-(pyridoxal phosphate)lysine" evidence="2">
    <location>
        <position position="180"/>
    </location>
</feature>
<dbReference type="Pfam" id="PF01041">
    <property type="entry name" value="DegT_DnrJ_EryC1"/>
    <property type="match status" value="2"/>
</dbReference>
<comment type="similarity">
    <text evidence="3">Belongs to the DegT/DnrJ/EryC1 family.</text>
</comment>
<accession>A0AA45C626</accession>
<dbReference type="InterPro" id="IPR015421">
    <property type="entry name" value="PyrdxlP-dep_Trfase_major"/>
</dbReference>
<keyword evidence="5" id="KW-1185">Reference proteome</keyword>
<comment type="caution">
    <text evidence="4">The sequence shown here is derived from an EMBL/GenBank/DDBJ whole genome shotgun (WGS) entry which is preliminary data.</text>
</comment>
<dbReference type="AlphaFoldDB" id="A0AA45C626"/>
<dbReference type="RefSeq" id="WP_109605126.1">
    <property type="nucleotide sequence ID" value="NZ_JAMHJO010000001.1"/>
</dbReference>
<dbReference type="PANTHER" id="PTHR30244:SF39">
    <property type="entry name" value="BLR3650 PROTEIN"/>
    <property type="match status" value="1"/>
</dbReference>
<evidence type="ECO:0000256" key="2">
    <source>
        <dbReference type="PIRSR" id="PIRSR000390-2"/>
    </source>
</evidence>
<dbReference type="InterPro" id="IPR015424">
    <property type="entry name" value="PyrdxlP-dep_Trfase"/>
</dbReference>
<keyword evidence="2 3" id="KW-0663">Pyridoxal phosphate</keyword>
<evidence type="ECO:0000313" key="4">
    <source>
        <dbReference type="EMBL" id="PWJ90548.1"/>
    </source>
</evidence>
<dbReference type="GO" id="GO:0008483">
    <property type="term" value="F:transaminase activity"/>
    <property type="evidence" value="ECO:0007669"/>
    <property type="project" value="TreeGrafter"/>
</dbReference>
<dbReference type="Gene3D" id="3.40.640.10">
    <property type="entry name" value="Type I PLP-dependent aspartate aminotransferase-like (Major domain)"/>
    <property type="match status" value="1"/>
</dbReference>